<dbReference type="GO" id="GO:0005829">
    <property type="term" value="C:cytosol"/>
    <property type="evidence" value="ECO:0007669"/>
    <property type="project" value="TreeGrafter"/>
</dbReference>
<gene>
    <name evidence="3" type="ORF">PSALAMII_LOCUS8513</name>
</gene>
<comment type="caution">
    <text evidence="3">The sequence shown here is derived from an EMBL/GenBank/DDBJ whole genome shotgun (WGS) entry which is preliminary data.</text>
</comment>
<dbReference type="InterPro" id="IPR001394">
    <property type="entry name" value="Peptidase_C19_UCH"/>
</dbReference>
<dbReference type="Proteomes" id="UP001152592">
    <property type="component" value="Unassembled WGS sequence"/>
</dbReference>
<sequence>MAEPPPESSYTPPDVSINASPSPHDSMEDLDPQATRKRPRLDSGSGVSPTLSLDGTSRTASVAPASDMDEVSDSGRAASKVTINMKSPLSHLDPTEPELPDHNSKLLTDTDGAPHVIALSSTPSSPRSPEIQVAEPEDMDQDPAASNWRPLEQVMQDQEDPEVIEIQDTPTLADTFPKLDEEFTHRENFKALGDILELGHPRESQAIVAVKRWLHTCAQELDRITLEEYTADYEFWDTLPHVVESLLRRQPELQVDSVEDIWTFFEEFFLDYSRIVLQLVRLDSLVLSRLTGESGIDPPLSTSHRYLFKFSWVFNNPTVPFFVVLHKKYPDECLSLIARLKDQLSSAAFDGPGVLLQYASHVLTLLPKSPSLFAYLPSTLSIALLFFDASIQQLKNGVVSPDSSSTIDKGLQSLYDTTRAVDKEYEVLVAKKSPVVTNEASTNIVSVLFRIYNFLCMVDPDFMFQLADELKMSLPENTSVDQTKMCVAWTWKFDALKRQIMEGRMELRVNGVETIQSDLVNLWSNHVSQNPDNPFVHYLVQLLRSNKILEYLMGIDSHPQLISRASNIFGFLIVTGNYENRDTDMIWKVVTDGQDERTVAAVVDMLGRTLGIHTSTSGTLLYICAKLLELPLDRFDGYIIEFCQQLVPRMQDKPGERDYRVISPDEDNAIPLKLCVRLIRESAGADLPSEKKEMMQQFGSQQLVNFMKAGLSESDKAETYEACIQDIADMNACTAGSIQVLNALVSCDGSRELGKLATEFDLTHLVITELHNFVDHLPQIPDDLSSQHAFASRVELLRRIIDLAPETITPELGNTLWQEILMSDQLPRNERLIIWKMAQSMTLTTRSNPFVERCIHEYLPEVSPKCYSYELLAFAQQTVFYDIRLKAPPIAGEDEVIAVPGMDRIWNLILTAPPNTIENEAIKFAIELYLDHVIISRSPRSAIDATHIALVRRCVNQLKSAAPALKSSRNAEANGDVAMEVETRNEQLSTEELAFDRSLLFLRQLLHGLRSRPRYTSPRSQSSSPPNVSEHPLKGPAVNIRYQCFGGPPSNKVNTLVIGELSTASELADILVQSSRFSKFSLIFGGRKLELLEKPDALIKDLDLGAGLLLVRKTPDAHIITSPGMSRSMTAVDKEVLKHFDELYDMLDLKDHLARRIIDFLVVFPPQGQAVELVKSHKNTEKDMFPLTVPYKALYSVNTLSMCLHDVHDVPLAVDVDTQQEFVSHSLKVLVAFITLDELSNSLRDDSIVTVIAAKAVECLNLAISVYHPTITNAALISDPAIFVPRVLSFMEIGRSKKSSHQPMVFVNGLVCYSFAVLVEASLRDQKIWNTVKQHVNFDDLMNSLLLEQDQRQIRKETLERLKIVSGPAKPLETEVGSVEGESLVENPIRIDMLATIWSSIVNIIPRAHDFAGQSEEFFTTALFIFRSVAGKSPRDVMFSEYMKQWTAVLLEHNTEEFVGREPVDNLVIGLCSLLEWCLELAIFARVPLDSEHIAEQLLNKYLFPDFIPETGDHNDLQTPIMHTYTRQRLYNIVTLLCEQSDETYGRILELLDSTVPRESSYIEHSYERHSMIRSNVGYAGLRNLSNTCYLNSLTTQLFMNIEFRDFILNLHIADPVAQKLLYETQKLFTWMQETWRKSIEPHDFVESIQTYDNEQIDVTVQMDVDEFYNLLFDRWEAQILDPEMKKSFRSFYGGQLVQQIKSMECDHISEREEPFSAIQCEIKGKASLEDSLRAYVAGEVMQGDNKYSCTSCGRHVDAVKRACLKDVPDNLIFHLKRFDFDMLTMLRSKINDEFQFPRHIDMAPYTVEHLSNPNEPVEPDMFELVGVLVHTGTAESGHYYSYTLERPSPGGQASWVEFNDSEVTRFDPTSLSAACFGGAEPSQYVNGSQKDKMWSAYMLFYQRVSSIEKCKSIYTPPKTDIPVHISVPDSIQNHIAMDNELLIRTYCLLDPQYAFFVDRLLQRWSRMTPGEDRNKAETLAVNIGMDTIEQLISRTKYLQGLDEICRDLNDMIGTSSSAAQAVIRWVSDRPGSIRNIVTKTPIPEVRAKEVSLIHGALKHLHSLSNDPTAESDEQQQWRIELEIAIERVTLLLIEIWPSVQCLPRVWDDYFDFFNKLCTCGPSAVQILLDRGVFVMCLHILWIDHEDKKDLRVQYPNYVRLLDKGRRFPFGNFMVLCLTFFENIDLSLEPPRNGDNREFSVETGRFSARECELELITPTETDGSLSLLAKILRHWAISRTHSARMIIAELLNGEPKAGLLDAIMKTLESGLRMEPAIQCVPFLEAAVVFCQYSPDWSRVVDVVNYIACGIDTIDNSGGQEHMDFFTQICDLTNQRLNSGPRDFTKLTLGHLPTIAPVLLIDRDESVRQNMQTILDEVFAGYQNAGTAEQNGQENDQENESGNLAHVIVGDELNLLGRLLQKSCAERLTAAFLKEQTRPIDVRQLESILSVINYCLTTFYDDNDADEAEVQKTRELLTILRSMSLQEVPDEPASGTIGSLFPLSSEPATDPVTPESEVASGEEWDANSVIVSDSDGGVRGSP</sequence>
<dbReference type="Gene3D" id="3.90.70.10">
    <property type="entry name" value="Cysteine proteinases"/>
    <property type="match status" value="1"/>
</dbReference>
<organism evidence="3 4">
    <name type="scientific">Penicillium salamii</name>
    <dbReference type="NCBI Taxonomy" id="1612424"/>
    <lineage>
        <taxon>Eukaryota</taxon>
        <taxon>Fungi</taxon>
        <taxon>Dikarya</taxon>
        <taxon>Ascomycota</taxon>
        <taxon>Pezizomycotina</taxon>
        <taxon>Eurotiomycetes</taxon>
        <taxon>Eurotiomycetidae</taxon>
        <taxon>Eurotiales</taxon>
        <taxon>Aspergillaceae</taxon>
        <taxon>Penicillium</taxon>
    </lineage>
</organism>
<dbReference type="GO" id="GO:0004843">
    <property type="term" value="F:cysteine-type deubiquitinase activity"/>
    <property type="evidence" value="ECO:0007669"/>
    <property type="project" value="InterPro"/>
</dbReference>
<dbReference type="InterPro" id="IPR018200">
    <property type="entry name" value="USP_CS"/>
</dbReference>
<protein>
    <recommendedName>
        <fullName evidence="2">USP domain-containing protein</fullName>
    </recommendedName>
</protein>
<feature type="domain" description="USP" evidence="2">
    <location>
        <begin position="1580"/>
        <end position="1905"/>
    </location>
</feature>
<dbReference type="Pfam" id="PF12030">
    <property type="entry name" value="DUF3517"/>
    <property type="match status" value="1"/>
</dbReference>
<dbReference type="GO" id="GO:0005634">
    <property type="term" value="C:nucleus"/>
    <property type="evidence" value="ECO:0007669"/>
    <property type="project" value="TreeGrafter"/>
</dbReference>
<feature type="compositionally biased region" description="Polar residues" evidence="1">
    <location>
        <begin position="1017"/>
        <end position="1027"/>
    </location>
</feature>
<dbReference type="OrthoDB" id="2962993at2759"/>
<dbReference type="SUPFAM" id="SSF54001">
    <property type="entry name" value="Cysteine proteinases"/>
    <property type="match status" value="1"/>
</dbReference>
<dbReference type="InterPro" id="IPR050164">
    <property type="entry name" value="Peptidase_C19"/>
</dbReference>
<dbReference type="CDD" id="cd02659">
    <property type="entry name" value="peptidase_C19C"/>
    <property type="match status" value="1"/>
</dbReference>
<feature type="region of interest" description="Disordered" evidence="1">
    <location>
        <begin position="1012"/>
        <end position="1034"/>
    </location>
</feature>
<dbReference type="PROSITE" id="PS50235">
    <property type="entry name" value="USP_3"/>
    <property type="match status" value="1"/>
</dbReference>
<accession>A0A9W4NUN3</accession>
<feature type="compositionally biased region" description="Polar residues" evidence="1">
    <location>
        <begin position="45"/>
        <end position="60"/>
    </location>
</feature>
<dbReference type="PANTHER" id="PTHR24006:SF827">
    <property type="entry name" value="UBIQUITIN CARBOXYL-TERMINAL HYDROLASE 34"/>
    <property type="match status" value="1"/>
</dbReference>
<dbReference type="GO" id="GO:0016579">
    <property type="term" value="P:protein deubiquitination"/>
    <property type="evidence" value="ECO:0007669"/>
    <property type="project" value="InterPro"/>
</dbReference>
<evidence type="ECO:0000313" key="3">
    <source>
        <dbReference type="EMBL" id="CAG8409202.1"/>
    </source>
</evidence>
<dbReference type="PROSITE" id="PS00973">
    <property type="entry name" value="USP_2"/>
    <property type="match status" value="1"/>
</dbReference>
<evidence type="ECO:0000256" key="1">
    <source>
        <dbReference type="SAM" id="MobiDB-lite"/>
    </source>
</evidence>
<proteinExistence type="predicted"/>
<dbReference type="EMBL" id="CAJVPD010000263">
    <property type="protein sequence ID" value="CAG8409202.1"/>
    <property type="molecule type" value="Genomic_DNA"/>
</dbReference>
<name>A0A9W4NUN3_9EURO</name>
<dbReference type="Pfam" id="PF00443">
    <property type="entry name" value="UCH"/>
    <property type="match status" value="1"/>
</dbReference>
<dbReference type="InterPro" id="IPR021905">
    <property type="entry name" value="DUF3517"/>
</dbReference>
<dbReference type="InterPro" id="IPR028889">
    <property type="entry name" value="USP"/>
</dbReference>
<evidence type="ECO:0000313" key="4">
    <source>
        <dbReference type="Proteomes" id="UP001152592"/>
    </source>
</evidence>
<dbReference type="InterPro" id="IPR038765">
    <property type="entry name" value="Papain-like_cys_pep_sf"/>
</dbReference>
<reference evidence="3" key="1">
    <citation type="submission" date="2021-07" db="EMBL/GenBank/DDBJ databases">
        <authorList>
            <person name="Branca A.L. A."/>
        </authorList>
    </citation>
    <scope>NUCLEOTIDE SEQUENCE</scope>
</reference>
<feature type="region of interest" description="Disordered" evidence="1">
    <location>
        <begin position="1"/>
        <end position="144"/>
    </location>
</feature>
<dbReference type="FunFam" id="3.90.70.10:FF:000136">
    <property type="entry name" value="Ubiquitin C-terminal hydrolase, putative"/>
    <property type="match status" value="1"/>
</dbReference>
<feature type="region of interest" description="Disordered" evidence="1">
    <location>
        <begin position="2495"/>
        <end position="2541"/>
    </location>
</feature>
<evidence type="ECO:0000259" key="2">
    <source>
        <dbReference type="PROSITE" id="PS50235"/>
    </source>
</evidence>
<dbReference type="PANTHER" id="PTHR24006">
    <property type="entry name" value="UBIQUITIN CARBOXYL-TERMINAL HYDROLASE"/>
    <property type="match status" value="1"/>
</dbReference>